<dbReference type="EMBL" id="JAJFAZ020000004">
    <property type="protein sequence ID" value="KAI5332693.1"/>
    <property type="molecule type" value="Genomic_DNA"/>
</dbReference>
<dbReference type="AlphaFoldDB" id="A0AAD4Z5J7"/>
<sequence>MGCWIEFSSLSNTTLTTISVTAMLLWNSQGQGTSELRAAIRPVRTCTSLVVLRSGIFRSAFTFNGLGSILAC</sequence>
<keyword evidence="2" id="KW-1185">Reference proteome</keyword>
<comment type="caution">
    <text evidence="1">The sequence shown here is derived from an EMBL/GenBank/DDBJ whole genome shotgun (WGS) entry which is preliminary data.</text>
</comment>
<gene>
    <name evidence="1" type="ORF">L3X38_022822</name>
</gene>
<reference evidence="1 2" key="1">
    <citation type="journal article" date="2022" name="G3 (Bethesda)">
        <title>Whole-genome sequence and methylome profiling of the almond [Prunus dulcis (Mill.) D.A. Webb] cultivar 'Nonpareil'.</title>
        <authorList>
            <person name="D'Amico-Willman K.M."/>
            <person name="Ouma W.Z."/>
            <person name="Meulia T."/>
            <person name="Sideli G.M."/>
            <person name="Gradziel T.M."/>
            <person name="Fresnedo-Ramirez J."/>
        </authorList>
    </citation>
    <scope>NUCLEOTIDE SEQUENCE [LARGE SCALE GENOMIC DNA]</scope>
    <source>
        <strain evidence="1">Clone GOH B32 T37-40</strain>
    </source>
</reference>
<evidence type="ECO:0000313" key="2">
    <source>
        <dbReference type="Proteomes" id="UP001054821"/>
    </source>
</evidence>
<protein>
    <submittedName>
        <fullName evidence="1">Uncharacterized protein</fullName>
    </submittedName>
</protein>
<accession>A0AAD4Z5J7</accession>
<dbReference type="Proteomes" id="UP001054821">
    <property type="component" value="Chromosome 4"/>
</dbReference>
<name>A0AAD4Z5J7_PRUDU</name>
<organism evidence="1 2">
    <name type="scientific">Prunus dulcis</name>
    <name type="common">Almond</name>
    <name type="synonym">Amygdalus dulcis</name>
    <dbReference type="NCBI Taxonomy" id="3755"/>
    <lineage>
        <taxon>Eukaryota</taxon>
        <taxon>Viridiplantae</taxon>
        <taxon>Streptophyta</taxon>
        <taxon>Embryophyta</taxon>
        <taxon>Tracheophyta</taxon>
        <taxon>Spermatophyta</taxon>
        <taxon>Magnoliopsida</taxon>
        <taxon>eudicotyledons</taxon>
        <taxon>Gunneridae</taxon>
        <taxon>Pentapetalae</taxon>
        <taxon>rosids</taxon>
        <taxon>fabids</taxon>
        <taxon>Rosales</taxon>
        <taxon>Rosaceae</taxon>
        <taxon>Amygdaloideae</taxon>
        <taxon>Amygdaleae</taxon>
        <taxon>Prunus</taxon>
    </lineage>
</organism>
<evidence type="ECO:0000313" key="1">
    <source>
        <dbReference type="EMBL" id="KAI5332693.1"/>
    </source>
</evidence>
<proteinExistence type="predicted"/>